<feature type="transmembrane region" description="Helical" evidence="1">
    <location>
        <begin position="12"/>
        <end position="33"/>
    </location>
</feature>
<accession>A0A1I5MPL9</accession>
<dbReference type="Proteomes" id="UP000199331">
    <property type="component" value="Unassembled WGS sequence"/>
</dbReference>
<keyword evidence="3" id="KW-1185">Reference proteome</keyword>
<keyword evidence="1" id="KW-1133">Transmembrane helix</keyword>
<dbReference type="RefSeq" id="WP_090479333.1">
    <property type="nucleotide sequence ID" value="NZ_FOWZ01000002.1"/>
</dbReference>
<dbReference type="STRING" id="604088.SAMN04488060_1458"/>
<evidence type="ECO:0000313" key="2">
    <source>
        <dbReference type="EMBL" id="SFP10871.1"/>
    </source>
</evidence>
<evidence type="ECO:0000313" key="3">
    <source>
        <dbReference type="Proteomes" id="UP000199331"/>
    </source>
</evidence>
<dbReference type="EMBL" id="FOWZ01000002">
    <property type="protein sequence ID" value="SFP10871.1"/>
    <property type="molecule type" value="Genomic_DNA"/>
</dbReference>
<dbReference type="OrthoDB" id="7410719at2"/>
<organism evidence="2 3">
    <name type="scientific">Qipengyuania nanhaisediminis</name>
    <dbReference type="NCBI Taxonomy" id="604088"/>
    <lineage>
        <taxon>Bacteria</taxon>
        <taxon>Pseudomonadati</taxon>
        <taxon>Pseudomonadota</taxon>
        <taxon>Alphaproteobacteria</taxon>
        <taxon>Sphingomonadales</taxon>
        <taxon>Erythrobacteraceae</taxon>
        <taxon>Qipengyuania</taxon>
    </lineage>
</organism>
<feature type="transmembrane region" description="Helical" evidence="1">
    <location>
        <begin position="39"/>
        <end position="57"/>
    </location>
</feature>
<keyword evidence="1" id="KW-0812">Transmembrane</keyword>
<protein>
    <submittedName>
        <fullName evidence="2">Uncharacterized protein</fullName>
    </submittedName>
</protein>
<reference evidence="3" key="1">
    <citation type="submission" date="2016-10" db="EMBL/GenBank/DDBJ databases">
        <authorList>
            <person name="Varghese N."/>
            <person name="Submissions S."/>
        </authorList>
    </citation>
    <scope>NUCLEOTIDE SEQUENCE [LARGE SCALE GENOMIC DNA]</scope>
    <source>
        <strain evidence="3">CGMCC 1.7715</strain>
    </source>
</reference>
<evidence type="ECO:0000256" key="1">
    <source>
        <dbReference type="SAM" id="Phobius"/>
    </source>
</evidence>
<keyword evidence="1" id="KW-0472">Membrane</keyword>
<sequence length="63" mass="6952">MSDPFTRVVARFTPHFLILFFVAAVAATIITGGPVIDNVFYGSWLLIAAAALVRFDIHMEGRK</sequence>
<name>A0A1I5MPL9_9SPHN</name>
<gene>
    <name evidence="2" type="ORF">SAMN04488060_1458</name>
</gene>
<dbReference type="AlphaFoldDB" id="A0A1I5MPL9"/>
<proteinExistence type="predicted"/>